<accession>A0A8C7I060</accession>
<keyword evidence="8 10" id="KW-0333">Golgi apparatus</keyword>
<evidence type="ECO:0000256" key="5">
    <source>
        <dbReference type="ARBA" id="ARBA00022692"/>
    </source>
</evidence>
<keyword evidence="6" id="KW-0735">Signal-anchor</keyword>
<dbReference type="Pfam" id="PF01762">
    <property type="entry name" value="Galactosyl_T"/>
    <property type="match status" value="2"/>
</dbReference>
<feature type="compositionally biased region" description="Basic and acidic residues" evidence="11">
    <location>
        <begin position="314"/>
        <end position="338"/>
    </location>
</feature>
<evidence type="ECO:0000256" key="9">
    <source>
        <dbReference type="ARBA" id="ARBA00023136"/>
    </source>
</evidence>
<keyword evidence="3 10" id="KW-0328">Glycosyltransferase</keyword>
<dbReference type="PANTHER" id="PTHR11214:SF368">
    <property type="entry name" value="N-ACETYLLACTOSAMINIDE BETA-1,3-N-ACETYLGLUCOSAMINYLTRANSFERASE 4"/>
    <property type="match status" value="1"/>
</dbReference>
<sequence length="488" mass="54596">KGCPHTFVCVYILVPPQSIPLSHNPFPLPSLHLGCIRILLPRPGVSRLVVLSLSSSLALLLLYSSLNGPQSPSALHQVFLHFRHVRSYPLLRRPRCCLLHPPNSKFNPGPSHPRPNPWSLYPDSNHDIEASPILLLLAIKSHPANSDRRAAIRATWGREREWRGQGVRRVFLLGLGRDRGEEGGDPDVGEESERYGDILQWEFRESFFNVTLKEVLFWNWFHQECSTTVLYILKGDDDVYVDVERVVGFLQNRETGMRREEEGETEIGGETLIRGGRGMRRGQKGETEIGGERGMRRGTEMKRVIGPGATREGGAGRERGTEGGRGRGTEGGAGRERGTGSPQPLYMGRIFVETYPVRIWWNKYYVPYSLYLGPYPPYAGGGGYLLSRDALSLLLHASTRVPLFPIDDAYVGMVAQAANLSARNHPGFMPVEYSPSRHPCHYLNSIMVLHKLLPTDLLHLWSFLQTQVHSCRDSAQDGLTLARANSPG</sequence>
<gene>
    <name evidence="12" type="primary">LOC109906312</name>
</gene>
<dbReference type="GO" id="GO:0030311">
    <property type="term" value="P:poly-N-acetyllactosamine biosynthetic process"/>
    <property type="evidence" value="ECO:0007669"/>
    <property type="project" value="TreeGrafter"/>
</dbReference>
<evidence type="ECO:0000256" key="8">
    <source>
        <dbReference type="ARBA" id="ARBA00023034"/>
    </source>
</evidence>
<evidence type="ECO:0000256" key="4">
    <source>
        <dbReference type="ARBA" id="ARBA00022679"/>
    </source>
</evidence>
<evidence type="ECO:0000256" key="1">
    <source>
        <dbReference type="ARBA" id="ARBA00004323"/>
    </source>
</evidence>
<dbReference type="PANTHER" id="PTHR11214">
    <property type="entry name" value="BETA-1,3-N-ACETYLGLUCOSAMINYLTRANSFERASE"/>
    <property type="match status" value="1"/>
</dbReference>
<evidence type="ECO:0000256" key="2">
    <source>
        <dbReference type="ARBA" id="ARBA00008661"/>
    </source>
</evidence>
<evidence type="ECO:0000313" key="12">
    <source>
        <dbReference type="Ensembl" id="ENSOKIP00005065978.1"/>
    </source>
</evidence>
<name>A0A8C7I060_ONCKI</name>
<dbReference type="GO" id="GO:0000139">
    <property type="term" value="C:Golgi membrane"/>
    <property type="evidence" value="ECO:0007669"/>
    <property type="project" value="UniProtKB-SubCell"/>
</dbReference>
<dbReference type="Gene3D" id="3.90.550.50">
    <property type="match status" value="1"/>
</dbReference>
<reference evidence="12" key="1">
    <citation type="submission" date="2025-08" db="UniProtKB">
        <authorList>
            <consortium name="Ensembl"/>
        </authorList>
    </citation>
    <scope>IDENTIFICATION</scope>
</reference>
<dbReference type="GeneTree" id="ENSGT00940000161895"/>
<protein>
    <recommendedName>
        <fullName evidence="10">Hexosyltransferase</fullName>
        <ecNumber evidence="10">2.4.1.-</ecNumber>
    </recommendedName>
</protein>
<evidence type="ECO:0000256" key="6">
    <source>
        <dbReference type="ARBA" id="ARBA00022968"/>
    </source>
</evidence>
<evidence type="ECO:0000256" key="10">
    <source>
        <dbReference type="RuleBase" id="RU363063"/>
    </source>
</evidence>
<dbReference type="GO" id="GO:0006493">
    <property type="term" value="P:protein O-linked glycosylation"/>
    <property type="evidence" value="ECO:0007669"/>
    <property type="project" value="TreeGrafter"/>
</dbReference>
<keyword evidence="13" id="KW-1185">Reference proteome</keyword>
<evidence type="ECO:0000256" key="7">
    <source>
        <dbReference type="ARBA" id="ARBA00022989"/>
    </source>
</evidence>
<evidence type="ECO:0000313" key="13">
    <source>
        <dbReference type="Proteomes" id="UP000694557"/>
    </source>
</evidence>
<keyword evidence="7" id="KW-1133">Transmembrane helix</keyword>
<keyword evidence="5" id="KW-0812">Transmembrane</keyword>
<dbReference type="AlphaFoldDB" id="A0A8C7I060"/>
<comment type="similarity">
    <text evidence="2 10">Belongs to the glycosyltransferase 31 family.</text>
</comment>
<keyword evidence="4" id="KW-0808">Transferase</keyword>
<dbReference type="Ensembl" id="ENSOKIT00005070182.1">
    <property type="protein sequence ID" value="ENSOKIP00005065978.1"/>
    <property type="gene ID" value="ENSOKIG00005028357.1"/>
</dbReference>
<dbReference type="InterPro" id="IPR002659">
    <property type="entry name" value="Glyco_trans_31"/>
</dbReference>
<proteinExistence type="inferred from homology"/>
<comment type="subcellular location">
    <subcellularLocation>
        <location evidence="1 10">Golgi apparatus membrane</location>
        <topology evidence="1 10">Single-pass type II membrane protein</topology>
    </subcellularLocation>
</comment>
<organism evidence="12 13">
    <name type="scientific">Oncorhynchus kisutch</name>
    <name type="common">Coho salmon</name>
    <name type="synonym">Salmo kisutch</name>
    <dbReference type="NCBI Taxonomy" id="8019"/>
    <lineage>
        <taxon>Eukaryota</taxon>
        <taxon>Metazoa</taxon>
        <taxon>Chordata</taxon>
        <taxon>Craniata</taxon>
        <taxon>Vertebrata</taxon>
        <taxon>Euteleostomi</taxon>
        <taxon>Actinopterygii</taxon>
        <taxon>Neopterygii</taxon>
        <taxon>Teleostei</taxon>
        <taxon>Protacanthopterygii</taxon>
        <taxon>Salmoniformes</taxon>
        <taxon>Salmonidae</taxon>
        <taxon>Salmoninae</taxon>
        <taxon>Oncorhynchus</taxon>
    </lineage>
</organism>
<feature type="region of interest" description="Disordered" evidence="11">
    <location>
        <begin position="306"/>
        <end position="343"/>
    </location>
</feature>
<evidence type="ECO:0000256" key="11">
    <source>
        <dbReference type="SAM" id="MobiDB-lite"/>
    </source>
</evidence>
<reference evidence="12" key="2">
    <citation type="submission" date="2025-09" db="UniProtKB">
        <authorList>
            <consortium name="Ensembl"/>
        </authorList>
    </citation>
    <scope>IDENTIFICATION</scope>
</reference>
<dbReference type="Proteomes" id="UP000694557">
    <property type="component" value="Unassembled WGS sequence"/>
</dbReference>
<dbReference type="GO" id="GO:0008532">
    <property type="term" value="F:N-acetyllactosaminide beta-1,3-N-acetylglucosaminyltransferase activity"/>
    <property type="evidence" value="ECO:0007669"/>
    <property type="project" value="TreeGrafter"/>
</dbReference>
<dbReference type="EC" id="2.4.1.-" evidence="10"/>
<keyword evidence="9" id="KW-0472">Membrane</keyword>
<evidence type="ECO:0000256" key="3">
    <source>
        <dbReference type="ARBA" id="ARBA00022676"/>
    </source>
</evidence>